<keyword evidence="3" id="KW-1185">Reference proteome</keyword>
<accession>A0A1W2H9N2</accession>
<reference evidence="3" key="1">
    <citation type="submission" date="2017-04" db="EMBL/GenBank/DDBJ databases">
        <authorList>
            <person name="Varghese N."/>
            <person name="Submissions S."/>
        </authorList>
    </citation>
    <scope>NUCLEOTIDE SEQUENCE [LARGE SCALE GENOMIC DNA]</scope>
    <source>
        <strain evidence="3">DSM 16537</strain>
    </source>
</reference>
<dbReference type="AlphaFoldDB" id="A0A1W2H9N2"/>
<feature type="chain" id="PRO_5012258438" evidence="1">
    <location>
        <begin position="19"/>
        <end position="226"/>
    </location>
</feature>
<evidence type="ECO:0000313" key="3">
    <source>
        <dbReference type="Proteomes" id="UP000192333"/>
    </source>
</evidence>
<keyword evidence="1" id="KW-0732">Signal</keyword>
<organism evidence="2 3">
    <name type="scientific">Aquiflexum balticum DSM 16537</name>
    <dbReference type="NCBI Taxonomy" id="758820"/>
    <lineage>
        <taxon>Bacteria</taxon>
        <taxon>Pseudomonadati</taxon>
        <taxon>Bacteroidota</taxon>
        <taxon>Cytophagia</taxon>
        <taxon>Cytophagales</taxon>
        <taxon>Cyclobacteriaceae</taxon>
        <taxon>Aquiflexum</taxon>
    </lineage>
</organism>
<dbReference type="Proteomes" id="UP000192333">
    <property type="component" value="Chromosome I"/>
</dbReference>
<gene>
    <name evidence="2" type="ORF">SAMN00777080_4252</name>
</gene>
<name>A0A1W2H9N2_9BACT</name>
<dbReference type="STRING" id="758820.SAMN00777080_4252"/>
<dbReference type="EMBL" id="LT838813">
    <property type="protein sequence ID" value="SMD45595.1"/>
    <property type="molecule type" value="Genomic_DNA"/>
</dbReference>
<dbReference type="RefSeq" id="WP_231955349.1">
    <property type="nucleotide sequence ID" value="NZ_LT838813.1"/>
</dbReference>
<proteinExistence type="predicted"/>
<protein>
    <submittedName>
        <fullName evidence="2">Uncharacterized protein</fullName>
    </submittedName>
</protein>
<sequence>MKKSFKTVLLISMGMMMAFSTKSQVIQTVKSPENIHSGIFRLNPKSDGLKGTPFLFEEPPLGNISLSNGKHYEEIPFNILLETSKVYIQTGGDDSQPLELRNWDWIKVGMEEERLFRMEYISGKPQIAEILYEKEKEKYIAIHTKTLVQATGSRDGYSGPQYDTYKAGIDFLLINGMQSSEIKTNSAGLKDLAGDKYDDLKVFIKSKKIKPENPTDMRKILIFLFD</sequence>
<evidence type="ECO:0000313" key="2">
    <source>
        <dbReference type="EMBL" id="SMD45595.1"/>
    </source>
</evidence>
<evidence type="ECO:0000256" key="1">
    <source>
        <dbReference type="SAM" id="SignalP"/>
    </source>
</evidence>
<feature type="signal peptide" evidence="1">
    <location>
        <begin position="1"/>
        <end position="18"/>
    </location>
</feature>